<reference evidence="2" key="1">
    <citation type="submission" date="2021-02" db="EMBL/GenBank/DDBJ databases">
        <authorList>
            <person name="Nowell W R."/>
        </authorList>
    </citation>
    <scope>NUCLEOTIDE SEQUENCE</scope>
</reference>
<accession>A0A8S2V5B8</accession>
<sequence>TFTSDVDYRWSSPSSNESSSPKTKPNNLYKSYLRRQNEQDSLPIRQKLFPADDLMSDKNKKSSSSNDGNCHIKCIDVNIST</sequence>
<evidence type="ECO:0000256" key="1">
    <source>
        <dbReference type="SAM" id="MobiDB-lite"/>
    </source>
</evidence>
<dbReference type="EMBL" id="CAJOBJ010052489">
    <property type="protein sequence ID" value="CAF4380205.1"/>
    <property type="molecule type" value="Genomic_DNA"/>
</dbReference>
<feature type="compositionally biased region" description="Low complexity" evidence="1">
    <location>
        <begin position="11"/>
        <end position="27"/>
    </location>
</feature>
<gene>
    <name evidence="2" type="ORF">GIL414_LOCUS29248</name>
</gene>
<evidence type="ECO:0000313" key="3">
    <source>
        <dbReference type="Proteomes" id="UP000681720"/>
    </source>
</evidence>
<organism evidence="2 3">
    <name type="scientific">Rotaria magnacalcarata</name>
    <dbReference type="NCBI Taxonomy" id="392030"/>
    <lineage>
        <taxon>Eukaryota</taxon>
        <taxon>Metazoa</taxon>
        <taxon>Spiralia</taxon>
        <taxon>Gnathifera</taxon>
        <taxon>Rotifera</taxon>
        <taxon>Eurotatoria</taxon>
        <taxon>Bdelloidea</taxon>
        <taxon>Philodinida</taxon>
        <taxon>Philodinidae</taxon>
        <taxon>Rotaria</taxon>
    </lineage>
</organism>
<protein>
    <submittedName>
        <fullName evidence="2">Uncharacterized protein</fullName>
    </submittedName>
</protein>
<feature type="non-terminal residue" evidence="2">
    <location>
        <position position="1"/>
    </location>
</feature>
<name>A0A8S2V5B8_9BILA</name>
<dbReference type="AlphaFoldDB" id="A0A8S2V5B8"/>
<feature type="region of interest" description="Disordered" evidence="1">
    <location>
        <begin position="1"/>
        <end position="70"/>
    </location>
</feature>
<feature type="non-terminal residue" evidence="2">
    <location>
        <position position="81"/>
    </location>
</feature>
<comment type="caution">
    <text evidence="2">The sequence shown here is derived from an EMBL/GenBank/DDBJ whole genome shotgun (WGS) entry which is preliminary data.</text>
</comment>
<proteinExistence type="predicted"/>
<dbReference type="Proteomes" id="UP000681720">
    <property type="component" value="Unassembled WGS sequence"/>
</dbReference>
<evidence type="ECO:0000313" key="2">
    <source>
        <dbReference type="EMBL" id="CAF4380205.1"/>
    </source>
</evidence>